<evidence type="ECO:0000313" key="1">
    <source>
        <dbReference type="EMBL" id="GBH22015.1"/>
    </source>
</evidence>
<accession>A0A2V0RII7</accession>
<dbReference type="EMBL" id="BDQA01000536">
    <property type="protein sequence ID" value="GBH22015.1"/>
    <property type="molecule type" value="Genomic_RNA"/>
</dbReference>
<comment type="caution">
    <text evidence="1">The sequence shown here is derived from an EMBL/GenBank/DDBJ whole genome shotgun (WGS) entry which is preliminary data.</text>
</comment>
<reference evidence="1" key="1">
    <citation type="submission" date="2017-04" db="EMBL/GenBank/DDBJ databases">
        <title>Unveiling RNA virosphere associated with marine microorganisms.</title>
        <authorList>
            <person name="Urayama S."/>
            <person name="Takaki Y."/>
            <person name="Nishi S."/>
            <person name="Yoshida Y."/>
            <person name="Deguchi S."/>
            <person name="Takai K."/>
            <person name="Nunoura T."/>
        </authorList>
    </citation>
    <scope>NUCLEOTIDE SEQUENCE</scope>
</reference>
<protein>
    <submittedName>
        <fullName evidence="1">Uncharacterized protein</fullName>
    </submittedName>
</protein>
<proteinExistence type="predicted"/>
<dbReference type="AlphaFoldDB" id="A0A2V0RII7"/>
<name>A0A2V0RII7_9ZZZZ</name>
<organism evidence="1">
    <name type="scientific">viral metagenome</name>
    <dbReference type="NCBI Taxonomy" id="1070528"/>
    <lineage>
        <taxon>unclassified sequences</taxon>
        <taxon>metagenomes</taxon>
        <taxon>organismal metagenomes</taxon>
    </lineage>
</organism>
<sequence length="201" mass="22682">MSGNSRIALPSQRESEGVRVLRTFRNKQLRSLMPGITGVKCVRQHPTELQPKAQAFTIENVKDLACHVLKFGSPTLKQNFMALTYEYDMFGGVHLGLFCLSVRRGASQTAYLFTPDLDNFAGYIQDQVNLTDDMRITIAQGAVATINYYPTTPSKLFRGIPILFFAQSDSDADLFTIYLMMRYAYYQYPKEGIALEGSDDF</sequence>